<dbReference type="PANTHER" id="PTHR10938:SF0">
    <property type="entry name" value="TRANSLATION INITIATION FACTOR IF-3, MITOCHONDRIAL"/>
    <property type="match status" value="1"/>
</dbReference>
<evidence type="ECO:0000313" key="7">
    <source>
        <dbReference type="EMBL" id="KXK26523.1"/>
    </source>
</evidence>
<feature type="domain" description="Translation initiation factor 3 C-terminal" evidence="5">
    <location>
        <begin position="84"/>
        <end position="166"/>
    </location>
</feature>
<reference evidence="7 8" key="1">
    <citation type="submission" date="2015-02" db="EMBL/GenBank/DDBJ databases">
        <title>Improved understanding of the partial-nitritation anammox process through 23 genomes representing the majority of the microbial community.</title>
        <authorList>
            <person name="Speth D.R."/>
            <person name="In T Zandt M."/>
            <person name="Guerrero Cruz S."/>
            <person name="Jetten M.S."/>
            <person name="Dutilh B.E."/>
        </authorList>
    </citation>
    <scope>NUCLEOTIDE SEQUENCE [LARGE SCALE GENOMIC DNA]</scope>
    <source>
        <strain evidence="7">OLB20</strain>
    </source>
</reference>
<dbReference type="SUPFAM" id="SSF54364">
    <property type="entry name" value="Translation initiation factor IF3, N-terminal domain"/>
    <property type="match status" value="1"/>
</dbReference>
<evidence type="ECO:0000256" key="4">
    <source>
        <dbReference type="NCBIfam" id="TIGR00168"/>
    </source>
</evidence>
<dbReference type="GO" id="GO:0032790">
    <property type="term" value="P:ribosome disassembly"/>
    <property type="evidence" value="ECO:0007669"/>
    <property type="project" value="TreeGrafter"/>
</dbReference>
<proteinExistence type="inferred from homology"/>
<name>A0A136LXZ7_9BACT</name>
<evidence type="ECO:0000259" key="5">
    <source>
        <dbReference type="Pfam" id="PF00707"/>
    </source>
</evidence>
<dbReference type="NCBIfam" id="TIGR00168">
    <property type="entry name" value="infC"/>
    <property type="match status" value="1"/>
</dbReference>
<gene>
    <name evidence="7" type="primary">infC</name>
    <name evidence="7" type="ORF">TR69_WS6001000528</name>
</gene>
<evidence type="ECO:0000313" key="8">
    <source>
        <dbReference type="Proteomes" id="UP000070457"/>
    </source>
</evidence>
<dbReference type="InterPro" id="IPR036787">
    <property type="entry name" value="T_IF-3_N_sf"/>
</dbReference>
<comment type="similarity">
    <text evidence="1">Belongs to the IF-3 family.</text>
</comment>
<dbReference type="AlphaFoldDB" id="A0A136LXZ7"/>
<dbReference type="Pfam" id="PF05198">
    <property type="entry name" value="IF3_N"/>
    <property type="match status" value="1"/>
</dbReference>
<dbReference type="Pfam" id="PF00707">
    <property type="entry name" value="IF3_C"/>
    <property type="match status" value="1"/>
</dbReference>
<comment type="caution">
    <text evidence="7">The sequence shown here is derived from an EMBL/GenBank/DDBJ whole genome shotgun (WGS) entry which is preliminary data.</text>
</comment>
<evidence type="ECO:0000256" key="2">
    <source>
        <dbReference type="ARBA" id="ARBA00022540"/>
    </source>
</evidence>
<sequence length="181" mass="21322">MKREEVRYARNEFIKAPRLLVIDADGTQLGEIDTEKALAIARERELDLIEVAPNANPPVAKIYDWSKFKYQQDKKRKENKSKSIEQKEMWFKSFIDTGDMLHKIKKVKEFLEKKHPVKITIRGKGRVTRDHMYQVMDEILAELEGYIKYDGRPKLSGRNMSLIVRPDINKKTNEKEQDQNT</sequence>
<dbReference type="Gene3D" id="3.30.110.10">
    <property type="entry name" value="Translation initiation factor 3 (IF-3), C-terminal domain"/>
    <property type="match status" value="1"/>
</dbReference>
<keyword evidence="2 7" id="KW-0396">Initiation factor</keyword>
<dbReference type="InterPro" id="IPR019814">
    <property type="entry name" value="Translation_initiation_fac_3_N"/>
</dbReference>
<dbReference type="PATRIC" id="fig|1617426.3.peg.524"/>
<evidence type="ECO:0000256" key="1">
    <source>
        <dbReference type="ARBA" id="ARBA00005439"/>
    </source>
</evidence>
<dbReference type="Gene3D" id="3.10.20.80">
    <property type="entry name" value="Translation initiation factor 3 (IF-3), N-terminal domain"/>
    <property type="match status" value="1"/>
</dbReference>
<keyword evidence="3" id="KW-0648">Protein biosynthesis</keyword>
<evidence type="ECO:0000259" key="6">
    <source>
        <dbReference type="Pfam" id="PF05198"/>
    </source>
</evidence>
<dbReference type="Proteomes" id="UP000070457">
    <property type="component" value="Unassembled WGS sequence"/>
</dbReference>
<dbReference type="GO" id="GO:0043022">
    <property type="term" value="F:ribosome binding"/>
    <property type="evidence" value="ECO:0007669"/>
    <property type="project" value="TreeGrafter"/>
</dbReference>
<dbReference type="EMBL" id="JYNZ01000003">
    <property type="protein sequence ID" value="KXK26523.1"/>
    <property type="molecule type" value="Genomic_DNA"/>
</dbReference>
<dbReference type="GO" id="GO:0005737">
    <property type="term" value="C:cytoplasm"/>
    <property type="evidence" value="ECO:0007669"/>
    <property type="project" value="UniProtKB-ARBA"/>
</dbReference>
<evidence type="ECO:0000256" key="3">
    <source>
        <dbReference type="ARBA" id="ARBA00022917"/>
    </source>
</evidence>
<organism evidence="7 8">
    <name type="scientific">candidate division WS6 bacterium OLB20</name>
    <dbReference type="NCBI Taxonomy" id="1617426"/>
    <lineage>
        <taxon>Bacteria</taxon>
        <taxon>Candidatus Dojkabacteria</taxon>
    </lineage>
</organism>
<dbReference type="STRING" id="1617426.TR69_WS6001000528"/>
<feature type="domain" description="Translation initiation factor 3 N-terminal" evidence="6">
    <location>
        <begin position="11"/>
        <end position="79"/>
    </location>
</feature>
<dbReference type="SUPFAM" id="SSF55200">
    <property type="entry name" value="Translation initiation factor IF3, C-terminal domain"/>
    <property type="match status" value="1"/>
</dbReference>
<accession>A0A136LXZ7</accession>
<dbReference type="PANTHER" id="PTHR10938">
    <property type="entry name" value="TRANSLATION INITIATION FACTOR IF-3"/>
    <property type="match status" value="1"/>
</dbReference>
<dbReference type="GO" id="GO:0003743">
    <property type="term" value="F:translation initiation factor activity"/>
    <property type="evidence" value="ECO:0007669"/>
    <property type="project" value="UniProtKB-UniRule"/>
</dbReference>
<dbReference type="InterPro" id="IPR001288">
    <property type="entry name" value="Translation_initiation_fac_3"/>
</dbReference>
<dbReference type="InterPro" id="IPR019815">
    <property type="entry name" value="Translation_initiation_fac_3_C"/>
</dbReference>
<dbReference type="InterPro" id="IPR036788">
    <property type="entry name" value="T_IF-3_C_sf"/>
</dbReference>
<protein>
    <recommendedName>
        <fullName evidence="4">Translation initiation factor IF-3</fullName>
    </recommendedName>
</protein>